<organism evidence="2 3">
    <name type="scientific">Rhodohalobacter mucosus</name>
    <dbReference type="NCBI Taxonomy" id="2079485"/>
    <lineage>
        <taxon>Bacteria</taxon>
        <taxon>Pseudomonadati</taxon>
        <taxon>Balneolota</taxon>
        <taxon>Balneolia</taxon>
        <taxon>Balneolales</taxon>
        <taxon>Balneolaceae</taxon>
        <taxon>Rhodohalobacter</taxon>
    </lineage>
</organism>
<keyword evidence="1" id="KW-0812">Transmembrane</keyword>
<comment type="caution">
    <text evidence="2">The sequence shown here is derived from an EMBL/GenBank/DDBJ whole genome shotgun (WGS) entry which is preliminary data.</text>
</comment>
<dbReference type="PANTHER" id="PTHR43235:SF1">
    <property type="entry name" value="GLUTAMINE AMIDOTRANSFERASE PB2B2.05-RELATED"/>
    <property type="match status" value="1"/>
</dbReference>
<dbReference type="PANTHER" id="PTHR43235">
    <property type="entry name" value="GLUTAMINE AMIDOTRANSFERASE PB2B2.05-RELATED"/>
    <property type="match status" value="1"/>
</dbReference>
<name>A0A316TY05_9BACT</name>
<dbReference type="Pfam" id="PF07722">
    <property type="entry name" value="Peptidase_C26"/>
    <property type="match status" value="2"/>
</dbReference>
<dbReference type="GO" id="GO:0016811">
    <property type="term" value="F:hydrolase activity, acting on carbon-nitrogen (but not peptide) bonds, in linear amides"/>
    <property type="evidence" value="ECO:0007669"/>
    <property type="project" value="InterPro"/>
</dbReference>
<protein>
    <submittedName>
        <fullName evidence="2">Gamma-glutamyl-gamma-aminobutyrate hydrolase</fullName>
    </submittedName>
</protein>
<dbReference type="OrthoDB" id="9804920at2"/>
<dbReference type="Proteomes" id="UP000245533">
    <property type="component" value="Unassembled WGS sequence"/>
</dbReference>
<feature type="transmembrane region" description="Helical" evidence="1">
    <location>
        <begin position="81"/>
        <end position="100"/>
    </location>
</feature>
<dbReference type="InterPro" id="IPR044668">
    <property type="entry name" value="PuuD-like"/>
</dbReference>
<dbReference type="AlphaFoldDB" id="A0A316TY05"/>
<evidence type="ECO:0000313" key="2">
    <source>
        <dbReference type="EMBL" id="PWN08275.1"/>
    </source>
</evidence>
<evidence type="ECO:0000313" key="3">
    <source>
        <dbReference type="Proteomes" id="UP000245533"/>
    </source>
</evidence>
<sequence>MESKPLIGITGPDHGGGAAWFFTAVSVILAGGLPERITPSRPADPERLDGLILGGGADVEPKKYGQELLEKAVLVKNRRTVFEWLLSILFFPVYWIIRYFRHTKSAAIDLERDALELTLLEDALEKGKPVLGICRGMQLMNVHFGGSLHQDIRGFYIEQPQVTSIFPKKRVVIQENSRLEELLQTNVCNVNALHNQAIDKPGKGVEPVAHELYTDIVQAIEHPGYPFAIGVQWHPEYLIQISRQRNIFRELVRCARKV</sequence>
<dbReference type="CDD" id="cd01745">
    <property type="entry name" value="GATase1_2"/>
    <property type="match status" value="1"/>
</dbReference>
<feature type="transmembrane region" description="Helical" evidence="1">
    <location>
        <begin position="15"/>
        <end position="33"/>
    </location>
</feature>
<dbReference type="InterPro" id="IPR011697">
    <property type="entry name" value="Peptidase_C26"/>
</dbReference>
<dbReference type="EMBL" id="QGGB01000001">
    <property type="protein sequence ID" value="PWN08275.1"/>
    <property type="molecule type" value="Genomic_DNA"/>
</dbReference>
<keyword evidence="2" id="KW-0378">Hydrolase</keyword>
<keyword evidence="1" id="KW-0472">Membrane</keyword>
<reference evidence="2 3" key="1">
    <citation type="submission" date="2018-05" db="EMBL/GenBank/DDBJ databases">
        <title>Rhodohalobacter halophilus gen. nov., sp. nov., a moderately halophilic member of the family Balneolaceae.</title>
        <authorList>
            <person name="Liu Z.-W."/>
        </authorList>
    </citation>
    <scope>NUCLEOTIDE SEQUENCE [LARGE SCALE GENOMIC DNA]</scope>
    <source>
        <strain evidence="2 3">8A47</strain>
    </source>
</reference>
<dbReference type="InterPro" id="IPR029062">
    <property type="entry name" value="Class_I_gatase-like"/>
</dbReference>
<gene>
    <name evidence="2" type="ORF">DDZ15_01075</name>
</gene>
<dbReference type="PROSITE" id="PS51273">
    <property type="entry name" value="GATASE_TYPE_1"/>
    <property type="match status" value="1"/>
</dbReference>
<proteinExistence type="predicted"/>
<accession>A0A316TY05</accession>
<keyword evidence="3" id="KW-1185">Reference proteome</keyword>
<evidence type="ECO:0000256" key="1">
    <source>
        <dbReference type="SAM" id="Phobius"/>
    </source>
</evidence>
<keyword evidence="1" id="KW-1133">Transmembrane helix</keyword>
<dbReference type="SUPFAM" id="SSF52317">
    <property type="entry name" value="Class I glutamine amidotransferase-like"/>
    <property type="match status" value="1"/>
</dbReference>
<dbReference type="GO" id="GO:0005829">
    <property type="term" value="C:cytosol"/>
    <property type="evidence" value="ECO:0007669"/>
    <property type="project" value="TreeGrafter"/>
</dbReference>
<dbReference type="Gene3D" id="3.40.50.880">
    <property type="match status" value="1"/>
</dbReference>